<dbReference type="EMBL" id="MU277230">
    <property type="protein sequence ID" value="KAI0058959.1"/>
    <property type="molecule type" value="Genomic_DNA"/>
</dbReference>
<accession>A0ACB8SQU0</accession>
<gene>
    <name evidence="1" type="ORF">BV25DRAFT_1829519</name>
</gene>
<name>A0ACB8SQU0_9AGAM</name>
<keyword evidence="2" id="KW-1185">Reference proteome</keyword>
<proteinExistence type="predicted"/>
<protein>
    <submittedName>
        <fullName evidence="1">Uncharacterized protein</fullName>
    </submittedName>
</protein>
<reference evidence="1" key="2">
    <citation type="journal article" date="2022" name="New Phytol.">
        <title>Evolutionary transition to the ectomycorrhizal habit in the genomes of a hyperdiverse lineage of mushroom-forming fungi.</title>
        <authorList>
            <person name="Looney B."/>
            <person name="Miyauchi S."/>
            <person name="Morin E."/>
            <person name="Drula E."/>
            <person name="Courty P.E."/>
            <person name="Kohler A."/>
            <person name="Kuo A."/>
            <person name="LaButti K."/>
            <person name="Pangilinan J."/>
            <person name="Lipzen A."/>
            <person name="Riley R."/>
            <person name="Andreopoulos W."/>
            <person name="He G."/>
            <person name="Johnson J."/>
            <person name="Nolan M."/>
            <person name="Tritt A."/>
            <person name="Barry K.W."/>
            <person name="Grigoriev I.V."/>
            <person name="Nagy L.G."/>
            <person name="Hibbett D."/>
            <person name="Henrissat B."/>
            <person name="Matheny P.B."/>
            <person name="Labbe J."/>
            <person name="Martin F.M."/>
        </authorList>
    </citation>
    <scope>NUCLEOTIDE SEQUENCE</scope>
    <source>
        <strain evidence="1">HHB10654</strain>
    </source>
</reference>
<reference evidence="1" key="1">
    <citation type="submission" date="2021-03" db="EMBL/GenBank/DDBJ databases">
        <authorList>
            <consortium name="DOE Joint Genome Institute"/>
            <person name="Ahrendt S."/>
            <person name="Looney B.P."/>
            <person name="Miyauchi S."/>
            <person name="Morin E."/>
            <person name="Drula E."/>
            <person name="Courty P.E."/>
            <person name="Chicoki N."/>
            <person name="Fauchery L."/>
            <person name="Kohler A."/>
            <person name="Kuo A."/>
            <person name="Labutti K."/>
            <person name="Pangilinan J."/>
            <person name="Lipzen A."/>
            <person name="Riley R."/>
            <person name="Andreopoulos W."/>
            <person name="He G."/>
            <person name="Johnson J."/>
            <person name="Barry K.W."/>
            <person name="Grigoriev I.V."/>
            <person name="Nagy L."/>
            <person name="Hibbett D."/>
            <person name="Henrissat B."/>
            <person name="Matheny P.B."/>
            <person name="Labbe J."/>
            <person name="Martin F."/>
        </authorList>
    </citation>
    <scope>NUCLEOTIDE SEQUENCE</scope>
    <source>
        <strain evidence="1">HHB10654</strain>
    </source>
</reference>
<evidence type="ECO:0000313" key="1">
    <source>
        <dbReference type="EMBL" id="KAI0058959.1"/>
    </source>
</evidence>
<organism evidence="1 2">
    <name type="scientific">Artomyces pyxidatus</name>
    <dbReference type="NCBI Taxonomy" id="48021"/>
    <lineage>
        <taxon>Eukaryota</taxon>
        <taxon>Fungi</taxon>
        <taxon>Dikarya</taxon>
        <taxon>Basidiomycota</taxon>
        <taxon>Agaricomycotina</taxon>
        <taxon>Agaricomycetes</taxon>
        <taxon>Russulales</taxon>
        <taxon>Auriscalpiaceae</taxon>
        <taxon>Artomyces</taxon>
    </lineage>
</organism>
<comment type="caution">
    <text evidence="1">The sequence shown here is derived from an EMBL/GenBank/DDBJ whole genome shotgun (WGS) entry which is preliminary data.</text>
</comment>
<sequence>MPPACASFRHRNPRRRPPHSPSIQPEASQACGRPLTSWGSGDNVCAAHSRQQAFSPTFLSLTLSRPSNFVSCGSTKTDVLATPPAASRSTSSRLSLGPLRPKLAPPVRRASSSSISLSRPPPIALSVGILPHPIPATVEAEAEEVAVGEDVLFQGLFEPAESDPGTQPKTPVVTDTYPSPSSPPPSCAPNSTKESEEPFWHHGPLTMAFRADVEDSDDEELVPEKPCFDILCFEEPNVKVLVFEAPVVETGAPIIETPEELVVRVPSPEDCDDEPVSTPPFNAPVFEVPVTVASAPVGLNDAEIVKRAIVCLDAVPEEPIFDAPVEWVRACASRSQSRKSIGTWFSYSSTATASSSTASAASSDSDRSWSVDAPEPASRAQAGALGTALCGIRIFWSRVAGGKPITSERLAPCRLTSSKPLKIRR</sequence>
<evidence type="ECO:0000313" key="2">
    <source>
        <dbReference type="Proteomes" id="UP000814140"/>
    </source>
</evidence>
<dbReference type="Proteomes" id="UP000814140">
    <property type="component" value="Unassembled WGS sequence"/>
</dbReference>